<comment type="similarity">
    <text evidence="1">Belongs to the CdaR family.</text>
</comment>
<evidence type="ECO:0000256" key="1">
    <source>
        <dbReference type="ARBA" id="ARBA00006754"/>
    </source>
</evidence>
<dbReference type="InterPro" id="IPR041522">
    <property type="entry name" value="CdaR_GGDEF"/>
</dbReference>
<feature type="domain" description="Purine catabolism PurC-like" evidence="2">
    <location>
        <begin position="13"/>
        <end position="131"/>
    </location>
</feature>
<dbReference type="EMBL" id="BJUX01000004">
    <property type="protein sequence ID" value="GEK88496.1"/>
    <property type="molecule type" value="Genomic_DNA"/>
</dbReference>
<dbReference type="Proteomes" id="UP000321425">
    <property type="component" value="Unassembled WGS sequence"/>
</dbReference>
<dbReference type="Pfam" id="PF13556">
    <property type="entry name" value="HTH_30"/>
    <property type="match status" value="1"/>
</dbReference>
<evidence type="ECO:0000259" key="2">
    <source>
        <dbReference type="Pfam" id="PF07905"/>
    </source>
</evidence>
<dbReference type="InterPro" id="IPR042070">
    <property type="entry name" value="PucR_C-HTH_sf"/>
</dbReference>
<evidence type="ECO:0000313" key="8">
    <source>
        <dbReference type="Proteomes" id="UP000321425"/>
    </source>
</evidence>
<dbReference type="InterPro" id="IPR051448">
    <property type="entry name" value="CdaR-like_regulators"/>
</dbReference>
<gene>
    <name evidence="5" type="ORF">APU01nite_05350</name>
    <name evidence="6" type="ORF">SAMN04488100_11942</name>
</gene>
<proteinExistence type="inferred from homology"/>
<feature type="domain" description="CdaR GGDEF-like" evidence="4">
    <location>
        <begin position="306"/>
        <end position="434"/>
    </location>
</feature>
<evidence type="ECO:0000259" key="4">
    <source>
        <dbReference type="Pfam" id="PF17853"/>
    </source>
</evidence>
<feature type="domain" description="PucR C-terminal helix-turn-helix" evidence="3">
    <location>
        <begin position="489"/>
        <end position="545"/>
    </location>
</feature>
<dbReference type="OrthoDB" id="142218at2"/>
<dbReference type="InterPro" id="IPR012914">
    <property type="entry name" value="PucR_dom"/>
</dbReference>
<evidence type="ECO:0000313" key="6">
    <source>
        <dbReference type="EMBL" id="SEL99857.1"/>
    </source>
</evidence>
<accession>A0A1H7UTU1</accession>
<protein>
    <submittedName>
        <fullName evidence="5">CdaR family transcriptional regulator</fullName>
    </submittedName>
    <submittedName>
        <fullName evidence="6">Purine catabolism regulatory protein</fullName>
    </submittedName>
</protein>
<dbReference type="Gene3D" id="1.10.10.2840">
    <property type="entry name" value="PucR C-terminal helix-turn-helix domain"/>
    <property type="match status" value="1"/>
</dbReference>
<dbReference type="Pfam" id="PF07905">
    <property type="entry name" value="PucR"/>
    <property type="match status" value="1"/>
</dbReference>
<name>A0A1H7UTU1_9LACT</name>
<reference evidence="5 8" key="2">
    <citation type="submission" date="2019-07" db="EMBL/GenBank/DDBJ databases">
        <title>Whole genome shotgun sequence of Alkalibacterium putridalgicola NBRC 103243.</title>
        <authorList>
            <person name="Hosoyama A."/>
            <person name="Uohara A."/>
            <person name="Ohji S."/>
            <person name="Ichikawa N."/>
        </authorList>
    </citation>
    <scope>NUCLEOTIDE SEQUENCE [LARGE SCALE GENOMIC DNA]</scope>
    <source>
        <strain evidence="5 8">NBRC 103243</strain>
    </source>
</reference>
<sequence length="553" mass="63314">MKVGVQLKVTLNEILKLESFQEVKVAAGYNGLNNHIENVYVMEVPDISAYVDQGGLLFTTLYPIVDDASAMERFIPELKKLGLAGVAIKVGRYIQEIPSYMLEQADELSFPLLRLPSSSNFSFLSNDILTELLGKKTKELEFRESISSKLHTLLLSGADIKDLLSYVSVVTSMEIVIISEQLKFIESSRYGESVDFKIIDDSFYFKSIQSIDYSDAAPCIKFEGNTYLRKDVMIQPIDAGEKVLGYLILIKNEKKGKLEHLDIVIEQAIILLAFLLQNRQSLIQKERNYLDNFIRDIINENYKFQSELIEKAKVFKWNFHFPNTIILIEISNEFGDNKIANHYKAIDSGIIPEEIARSCEMPAENCKVALHDNRIICFISIALVNDLSSKLKKASEQIVQRLSSYGAVKISISNKIYSIEEIRTAYEDAVLVQNVYKEVYESQSFIEFYQNIGIFRLFHLIDDKEYLKKYVDEKLGQVIMSDEKNDMELIQTLKVLIRNNMNVKKSADELYIHYNSLRYRIGKLKELGIEIKDGNEMIEIAVACQLLSYLNAT</sequence>
<dbReference type="RefSeq" id="WP_091488557.1">
    <property type="nucleotide sequence ID" value="NZ_BJUX01000004.1"/>
</dbReference>
<dbReference type="Pfam" id="PF17853">
    <property type="entry name" value="GGDEF_2"/>
    <property type="match status" value="1"/>
</dbReference>
<dbReference type="InterPro" id="IPR025736">
    <property type="entry name" value="PucR_C-HTH_dom"/>
</dbReference>
<reference evidence="6 7" key="1">
    <citation type="submission" date="2016-10" db="EMBL/GenBank/DDBJ databases">
        <authorList>
            <person name="de Groot N.N."/>
        </authorList>
    </citation>
    <scope>NUCLEOTIDE SEQUENCE [LARGE SCALE GENOMIC DNA]</scope>
    <source>
        <strain evidence="6 7">DSM 19182</strain>
    </source>
</reference>
<dbReference type="STRING" id="426703.SAMN04488100_11942"/>
<keyword evidence="8" id="KW-1185">Reference proteome</keyword>
<dbReference type="PANTHER" id="PTHR33744">
    <property type="entry name" value="CARBOHYDRATE DIACID REGULATOR"/>
    <property type="match status" value="1"/>
</dbReference>
<dbReference type="Proteomes" id="UP000198548">
    <property type="component" value="Unassembled WGS sequence"/>
</dbReference>
<dbReference type="PANTHER" id="PTHR33744:SF1">
    <property type="entry name" value="DNA-BINDING TRANSCRIPTIONAL ACTIVATOR ADER"/>
    <property type="match status" value="1"/>
</dbReference>
<dbReference type="EMBL" id="FOBL01000019">
    <property type="protein sequence ID" value="SEL99857.1"/>
    <property type="molecule type" value="Genomic_DNA"/>
</dbReference>
<dbReference type="AlphaFoldDB" id="A0A1H7UTU1"/>
<organism evidence="6 7">
    <name type="scientific">Alkalibacterium putridalgicola</name>
    <dbReference type="NCBI Taxonomy" id="426703"/>
    <lineage>
        <taxon>Bacteria</taxon>
        <taxon>Bacillati</taxon>
        <taxon>Bacillota</taxon>
        <taxon>Bacilli</taxon>
        <taxon>Lactobacillales</taxon>
        <taxon>Carnobacteriaceae</taxon>
        <taxon>Alkalibacterium</taxon>
    </lineage>
</organism>
<evidence type="ECO:0000259" key="3">
    <source>
        <dbReference type="Pfam" id="PF13556"/>
    </source>
</evidence>
<evidence type="ECO:0000313" key="7">
    <source>
        <dbReference type="Proteomes" id="UP000198548"/>
    </source>
</evidence>
<evidence type="ECO:0000313" key="5">
    <source>
        <dbReference type="EMBL" id="GEK88496.1"/>
    </source>
</evidence>